<feature type="compositionally biased region" description="Polar residues" evidence="1">
    <location>
        <begin position="65"/>
        <end position="77"/>
    </location>
</feature>
<feature type="compositionally biased region" description="Basic and acidic residues" evidence="1">
    <location>
        <begin position="178"/>
        <end position="190"/>
    </location>
</feature>
<dbReference type="AlphaFoldDB" id="A0A5K7Z659"/>
<evidence type="ECO:0000313" key="2">
    <source>
        <dbReference type="EMBL" id="BBO77492.1"/>
    </source>
</evidence>
<sequence>MFGFFSRKKKLHPSGIRTIPIADLAPLWRDTNDVVAVDGNAGDDAQKGLRNSKFPGAVASKHRGTSPNLDPTANRPLNRNDPWFDEKGLLATLKTHLKAGRTTAFQYNGRAYYTLDTVAEALNGQRRVKNLELLDPRAVIEFFESDRGLESGKYAMRFDAGLPTKTYLYSHLYPETEDSGRNRPVDETGRRLKSLKSIKAHRP</sequence>
<dbReference type="Proteomes" id="UP000427769">
    <property type="component" value="Chromosome"/>
</dbReference>
<evidence type="ECO:0000256" key="1">
    <source>
        <dbReference type="SAM" id="MobiDB-lite"/>
    </source>
</evidence>
<feature type="compositionally biased region" description="Basic residues" evidence="1">
    <location>
        <begin position="191"/>
        <end position="203"/>
    </location>
</feature>
<name>A0A5K7Z659_9BACT</name>
<dbReference type="RefSeq" id="WP_155306225.1">
    <property type="nucleotide sequence ID" value="NZ_AP021875.1"/>
</dbReference>
<keyword evidence="3" id="KW-1185">Reference proteome</keyword>
<feature type="region of interest" description="Disordered" evidence="1">
    <location>
        <begin position="175"/>
        <end position="203"/>
    </location>
</feature>
<reference evidence="2 3" key="1">
    <citation type="submission" date="2019-11" db="EMBL/GenBank/DDBJ databases">
        <title>Comparative genomics of hydrocarbon-degrading Desulfosarcina strains.</title>
        <authorList>
            <person name="Watanabe M."/>
            <person name="Kojima H."/>
            <person name="Fukui M."/>
        </authorList>
    </citation>
    <scope>NUCLEOTIDE SEQUENCE [LARGE SCALE GENOMIC DNA]</scope>
    <source>
        <strain evidence="2 3">PP31</strain>
    </source>
</reference>
<accession>A0A5K7Z659</accession>
<dbReference type="OrthoDB" id="9895736at2"/>
<gene>
    <name evidence="2" type="ORF">DSCW_49090</name>
</gene>
<proteinExistence type="predicted"/>
<evidence type="ECO:0000313" key="3">
    <source>
        <dbReference type="Proteomes" id="UP000427769"/>
    </source>
</evidence>
<dbReference type="KEGG" id="dwd:DSCW_49090"/>
<feature type="region of interest" description="Disordered" evidence="1">
    <location>
        <begin position="39"/>
        <end position="81"/>
    </location>
</feature>
<organism evidence="2 3">
    <name type="scientific">Desulfosarcina widdelii</name>
    <dbReference type="NCBI Taxonomy" id="947919"/>
    <lineage>
        <taxon>Bacteria</taxon>
        <taxon>Pseudomonadati</taxon>
        <taxon>Thermodesulfobacteriota</taxon>
        <taxon>Desulfobacteria</taxon>
        <taxon>Desulfobacterales</taxon>
        <taxon>Desulfosarcinaceae</taxon>
        <taxon>Desulfosarcina</taxon>
    </lineage>
</organism>
<dbReference type="EMBL" id="AP021875">
    <property type="protein sequence ID" value="BBO77492.1"/>
    <property type="molecule type" value="Genomic_DNA"/>
</dbReference>
<protein>
    <submittedName>
        <fullName evidence="2">Uncharacterized protein</fullName>
    </submittedName>
</protein>